<dbReference type="EMBL" id="JABTTQ020000633">
    <property type="protein sequence ID" value="KAK6138812.1"/>
    <property type="molecule type" value="Genomic_DNA"/>
</dbReference>
<feature type="transmembrane region" description="Helical" evidence="1">
    <location>
        <begin position="132"/>
        <end position="151"/>
    </location>
</feature>
<dbReference type="Pfam" id="PF13456">
    <property type="entry name" value="RVT_3"/>
    <property type="match status" value="1"/>
</dbReference>
<dbReference type="Gene3D" id="3.30.420.10">
    <property type="entry name" value="Ribonuclease H-like superfamily/Ribonuclease H"/>
    <property type="match status" value="1"/>
</dbReference>
<feature type="transmembrane region" description="Helical" evidence="1">
    <location>
        <begin position="224"/>
        <end position="245"/>
    </location>
</feature>
<feature type="domain" description="RNase H type-1" evidence="2">
    <location>
        <begin position="195"/>
        <end position="273"/>
    </location>
</feature>
<dbReference type="CDD" id="cd06222">
    <property type="entry name" value="RNase_H_like"/>
    <property type="match status" value="1"/>
</dbReference>
<dbReference type="PANTHER" id="PTHR47723">
    <property type="entry name" value="OS05G0353850 PROTEIN"/>
    <property type="match status" value="1"/>
</dbReference>
<keyword evidence="4" id="KW-1185">Reference proteome</keyword>
<sequence length="283" mass="32328">MDARVVPSRTGRLCVVPNAKKSGLEHARVVYMRTDHPCVMPLPDSLPLNSWIDEPYVYLVSLCKAACLGLDQDAFQVVLPLEKGFNHLCIFVMQLQFSPQIAALWKGAYLSAIWIIWHFCNRWIFEEVKPQIALAIVLLRAFIIEMAGLVLGPMSNSIFDLICLRKLQVKGNIWATPMMHVVRWHTPLPGWMKVNTDGCVYKAPRRCVAAGVYRNCRGFFTGCFIQNIGVGFAFQAELMAAIFAIERGYRRGWRKMWLESDSTYVCDLLSSRSLKVPWKYYGR</sequence>
<dbReference type="InterPro" id="IPR044730">
    <property type="entry name" value="RNase_H-like_dom_plant"/>
</dbReference>
<keyword evidence="1" id="KW-1133">Transmembrane helix</keyword>
<evidence type="ECO:0000313" key="4">
    <source>
        <dbReference type="Proteomes" id="UP001318860"/>
    </source>
</evidence>
<protein>
    <recommendedName>
        <fullName evidence="2">RNase H type-1 domain-containing protein</fullName>
    </recommendedName>
</protein>
<feature type="transmembrane region" description="Helical" evidence="1">
    <location>
        <begin position="101"/>
        <end position="120"/>
    </location>
</feature>
<gene>
    <name evidence="3" type="ORF">DH2020_027447</name>
</gene>
<dbReference type="Proteomes" id="UP001318860">
    <property type="component" value="Unassembled WGS sequence"/>
</dbReference>
<dbReference type="SUPFAM" id="SSF53098">
    <property type="entry name" value="Ribonuclease H-like"/>
    <property type="match status" value="1"/>
</dbReference>
<evidence type="ECO:0000259" key="2">
    <source>
        <dbReference type="Pfam" id="PF13456"/>
    </source>
</evidence>
<keyword evidence="1" id="KW-0812">Transmembrane</keyword>
<dbReference type="PANTHER" id="PTHR47723:SF23">
    <property type="entry name" value="REVERSE TRANSCRIPTASE-LIKE PROTEIN"/>
    <property type="match status" value="1"/>
</dbReference>
<comment type="caution">
    <text evidence="3">The sequence shown here is derived from an EMBL/GenBank/DDBJ whole genome shotgun (WGS) entry which is preliminary data.</text>
</comment>
<reference evidence="3 4" key="1">
    <citation type="journal article" date="2021" name="Comput. Struct. Biotechnol. J.">
        <title>De novo genome assembly of the potent medicinal plant Rehmannia glutinosa using nanopore technology.</title>
        <authorList>
            <person name="Ma L."/>
            <person name="Dong C."/>
            <person name="Song C."/>
            <person name="Wang X."/>
            <person name="Zheng X."/>
            <person name="Niu Y."/>
            <person name="Chen S."/>
            <person name="Feng W."/>
        </authorList>
    </citation>
    <scope>NUCLEOTIDE SEQUENCE [LARGE SCALE GENOMIC DNA]</scope>
    <source>
        <strain evidence="3">DH-2019</strain>
    </source>
</reference>
<dbReference type="InterPro" id="IPR053151">
    <property type="entry name" value="RNase_H-like"/>
</dbReference>
<keyword evidence="1" id="KW-0472">Membrane</keyword>
<accession>A0ABR0VU64</accession>
<evidence type="ECO:0000256" key="1">
    <source>
        <dbReference type="SAM" id="Phobius"/>
    </source>
</evidence>
<dbReference type="InterPro" id="IPR012337">
    <property type="entry name" value="RNaseH-like_sf"/>
</dbReference>
<evidence type="ECO:0000313" key="3">
    <source>
        <dbReference type="EMBL" id="KAK6138812.1"/>
    </source>
</evidence>
<name>A0ABR0VU64_REHGL</name>
<dbReference type="InterPro" id="IPR002156">
    <property type="entry name" value="RNaseH_domain"/>
</dbReference>
<dbReference type="InterPro" id="IPR036397">
    <property type="entry name" value="RNaseH_sf"/>
</dbReference>
<organism evidence="3 4">
    <name type="scientific">Rehmannia glutinosa</name>
    <name type="common">Chinese foxglove</name>
    <dbReference type="NCBI Taxonomy" id="99300"/>
    <lineage>
        <taxon>Eukaryota</taxon>
        <taxon>Viridiplantae</taxon>
        <taxon>Streptophyta</taxon>
        <taxon>Embryophyta</taxon>
        <taxon>Tracheophyta</taxon>
        <taxon>Spermatophyta</taxon>
        <taxon>Magnoliopsida</taxon>
        <taxon>eudicotyledons</taxon>
        <taxon>Gunneridae</taxon>
        <taxon>Pentapetalae</taxon>
        <taxon>asterids</taxon>
        <taxon>lamiids</taxon>
        <taxon>Lamiales</taxon>
        <taxon>Orobanchaceae</taxon>
        <taxon>Rehmannieae</taxon>
        <taxon>Rehmannia</taxon>
    </lineage>
</organism>
<proteinExistence type="predicted"/>